<reference evidence="1" key="2">
    <citation type="submission" date="2017-06" db="EMBL/GenBank/DDBJ databases">
        <title>WGS assembly of Brachypodium distachyon.</title>
        <authorList>
            <consortium name="The International Brachypodium Initiative"/>
            <person name="Lucas S."/>
            <person name="Harmon-Smith M."/>
            <person name="Lail K."/>
            <person name="Tice H."/>
            <person name="Grimwood J."/>
            <person name="Bruce D."/>
            <person name="Barry K."/>
            <person name="Shu S."/>
            <person name="Lindquist E."/>
            <person name="Wang M."/>
            <person name="Pitluck S."/>
            <person name="Vogel J.P."/>
            <person name="Garvin D.F."/>
            <person name="Mockler T.C."/>
            <person name="Schmutz J."/>
            <person name="Rokhsar D."/>
            <person name="Bevan M.W."/>
        </authorList>
    </citation>
    <scope>NUCLEOTIDE SEQUENCE</scope>
    <source>
        <strain evidence="1">Bd21</strain>
    </source>
</reference>
<reference evidence="2" key="3">
    <citation type="submission" date="2018-08" db="UniProtKB">
        <authorList>
            <consortium name="EnsemblPlants"/>
        </authorList>
    </citation>
    <scope>IDENTIFICATION</scope>
    <source>
        <strain evidence="2">cv. Bd21</strain>
    </source>
</reference>
<evidence type="ECO:0000313" key="1">
    <source>
        <dbReference type="EMBL" id="KQK19664.1"/>
    </source>
</evidence>
<dbReference type="Gramene" id="KQK19664">
    <property type="protein sequence ID" value="KQK19664"/>
    <property type="gene ID" value="BRADI_1g49663v3"/>
</dbReference>
<protein>
    <submittedName>
        <fullName evidence="1 2">Uncharacterized protein</fullName>
    </submittedName>
</protein>
<proteinExistence type="predicted"/>
<gene>
    <name evidence="1" type="ORF">BRADI_1g49663v3</name>
</gene>
<dbReference type="Proteomes" id="UP000008810">
    <property type="component" value="Chromosome 1"/>
</dbReference>
<evidence type="ECO:0000313" key="3">
    <source>
        <dbReference type="Proteomes" id="UP000008810"/>
    </source>
</evidence>
<dbReference type="EMBL" id="CM000880">
    <property type="protein sequence ID" value="KQK19664.1"/>
    <property type="molecule type" value="Genomic_DNA"/>
</dbReference>
<name>A0A0Q3H9I0_BRADI</name>
<accession>A0A0Q3H9I0</accession>
<evidence type="ECO:0000313" key="2">
    <source>
        <dbReference type="EnsemblPlants" id="KQK19664"/>
    </source>
</evidence>
<dbReference type="EnsemblPlants" id="KQK19664">
    <property type="protein sequence ID" value="KQK19664"/>
    <property type="gene ID" value="BRADI_1g49663v3"/>
</dbReference>
<sequence length="91" mass="10189">MSTICFLARMPPSYRQFSALPEPCQLETVNILLGVHSHKGCNISSGRHQYGDIYTVIFRSISVSSLHTHCNPLITINCIALHARAIGYRIF</sequence>
<keyword evidence="3" id="KW-1185">Reference proteome</keyword>
<reference evidence="1 2" key="1">
    <citation type="journal article" date="2010" name="Nature">
        <title>Genome sequencing and analysis of the model grass Brachypodium distachyon.</title>
        <authorList>
            <consortium name="International Brachypodium Initiative"/>
        </authorList>
    </citation>
    <scope>NUCLEOTIDE SEQUENCE [LARGE SCALE GENOMIC DNA]</scope>
    <source>
        <strain evidence="1 2">Bd21</strain>
    </source>
</reference>
<dbReference type="AlphaFoldDB" id="A0A0Q3H9I0"/>
<dbReference type="InParanoid" id="A0A0Q3H9I0"/>
<organism evidence="1">
    <name type="scientific">Brachypodium distachyon</name>
    <name type="common">Purple false brome</name>
    <name type="synonym">Trachynia distachya</name>
    <dbReference type="NCBI Taxonomy" id="15368"/>
    <lineage>
        <taxon>Eukaryota</taxon>
        <taxon>Viridiplantae</taxon>
        <taxon>Streptophyta</taxon>
        <taxon>Embryophyta</taxon>
        <taxon>Tracheophyta</taxon>
        <taxon>Spermatophyta</taxon>
        <taxon>Magnoliopsida</taxon>
        <taxon>Liliopsida</taxon>
        <taxon>Poales</taxon>
        <taxon>Poaceae</taxon>
        <taxon>BOP clade</taxon>
        <taxon>Pooideae</taxon>
        <taxon>Stipodae</taxon>
        <taxon>Brachypodieae</taxon>
        <taxon>Brachypodium</taxon>
    </lineage>
</organism>